<proteinExistence type="predicted"/>
<protein>
    <submittedName>
        <fullName evidence="2">Spherulation-specific family 4</fullName>
    </submittedName>
</protein>
<dbReference type="EMBL" id="SJPX01000003">
    <property type="protein sequence ID" value="TWU51601.1"/>
    <property type="molecule type" value="Genomic_DNA"/>
</dbReference>
<feature type="compositionally biased region" description="Polar residues" evidence="1">
    <location>
        <begin position="11"/>
        <end position="24"/>
    </location>
</feature>
<dbReference type="Proteomes" id="UP000317977">
    <property type="component" value="Unassembled WGS sequence"/>
</dbReference>
<dbReference type="Pfam" id="PF12138">
    <property type="entry name" value="Spherulin4"/>
    <property type="match status" value="1"/>
</dbReference>
<name>A0A5C6EWJ3_9BACT</name>
<dbReference type="InterPro" id="IPR021986">
    <property type="entry name" value="Spherulin4"/>
</dbReference>
<evidence type="ECO:0000313" key="2">
    <source>
        <dbReference type="EMBL" id="TWU51601.1"/>
    </source>
</evidence>
<evidence type="ECO:0000313" key="3">
    <source>
        <dbReference type="Proteomes" id="UP000317977"/>
    </source>
</evidence>
<feature type="region of interest" description="Disordered" evidence="1">
    <location>
        <begin position="1"/>
        <end position="24"/>
    </location>
</feature>
<gene>
    <name evidence="2" type="ORF">Poly59_31940</name>
</gene>
<evidence type="ECO:0000256" key="1">
    <source>
        <dbReference type="SAM" id="MobiDB-lite"/>
    </source>
</evidence>
<accession>A0A5C6EWJ3</accession>
<dbReference type="AlphaFoldDB" id="A0A5C6EWJ3"/>
<sequence>MSNDLADVGSFQDSNGDVDSVQSGVHTFGNPGTTFVNNPSSQSTFTAADYVDSLDTIVSFESTSNDYTSNYKSFLYREGLASKKMVPIVHTQADWNRSLVETASQRGAGFLYVTNGSMAGDDNPYDTLSTFWTDMADWCFGVQCKRCS</sequence>
<reference evidence="2 3" key="1">
    <citation type="submission" date="2019-02" db="EMBL/GenBank/DDBJ databases">
        <title>Deep-cultivation of Planctomycetes and their phenomic and genomic characterization uncovers novel biology.</title>
        <authorList>
            <person name="Wiegand S."/>
            <person name="Jogler M."/>
            <person name="Boedeker C."/>
            <person name="Pinto D."/>
            <person name="Vollmers J."/>
            <person name="Rivas-Marin E."/>
            <person name="Kohn T."/>
            <person name="Peeters S.H."/>
            <person name="Heuer A."/>
            <person name="Rast P."/>
            <person name="Oberbeckmann S."/>
            <person name="Bunk B."/>
            <person name="Jeske O."/>
            <person name="Meyerdierks A."/>
            <person name="Storesund J.E."/>
            <person name="Kallscheuer N."/>
            <person name="Luecker S."/>
            <person name="Lage O.M."/>
            <person name="Pohl T."/>
            <person name="Merkel B.J."/>
            <person name="Hornburger P."/>
            <person name="Mueller R.-W."/>
            <person name="Bruemmer F."/>
            <person name="Labrenz M."/>
            <person name="Spormann A.M."/>
            <person name="Op Den Camp H."/>
            <person name="Overmann J."/>
            <person name="Amann R."/>
            <person name="Jetten M.S.M."/>
            <person name="Mascher T."/>
            <person name="Medema M.H."/>
            <person name="Devos D.P."/>
            <person name="Kaster A.-K."/>
            <person name="Ovreas L."/>
            <person name="Rohde M."/>
            <person name="Galperin M.Y."/>
            <person name="Jogler C."/>
        </authorList>
    </citation>
    <scope>NUCLEOTIDE SEQUENCE [LARGE SCALE GENOMIC DNA]</scope>
    <source>
        <strain evidence="2 3">Poly59</strain>
    </source>
</reference>
<comment type="caution">
    <text evidence="2">The sequence shown here is derived from an EMBL/GenBank/DDBJ whole genome shotgun (WGS) entry which is preliminary data.</text>
</comment>
<organism evidence="2 3">
    <name type="scientific">Rubripirellula reticaptiva</name>
    <dbReference type="NCBI Taxonomy" id="2528013"/>
    <lineage>
        <taxon>Bacteria</taxon>
        <taxon>Pseudomonadati</taxon>
        <taxon>Planctomycetota</taxon>
        <taxon>Planctomycetia</taxon>
        <taxon>Pirellulales</taxon>
        <taxon>Pirellulaceae</taxon>
        <taxon>Rubripirellula</taxon>
    </lineage>
</organism>
<dbReference type="OrthoDB" id="508445at2"/>
<keyword evidence="3" id="KW-1185">Reference proteome</keyword>